<dbReference type="GO" id="GO:0016787">
    <property type="term" value="F:hydrolase activity"/>
    <property type="evidence" value="ECO:0007669"/>
    <property type="project" value="UniProtKB-KW"/>
</dbReference>
<gene>
    <name evidence="2" type="ORF">DI628_08880</name>
</gene>
<protein>
    <submittedName>
        <fullName evidence="2">Alpha/beta hydrolase</fullName>
    </submittedName>
</protein>
<sequence length="284" mass="30883">MKRLAMILLVPLLLALVLGYIGVAAFLAYNQQRFILPARVNSVSAPDVALNYAYTTLTTPEGETLQGILFLPADETKRPVTELVLAFAGNTHNPIGFAEFLKTQVYAGRKDVVIAAFSYRGYPNGLTPPSSGTPSQAAMYADAEFIYDQLNARFQPQQIKVVGYSIGTAVAAHLATERKIDAMALVAPIASVRRIVQARYPWLPIRLLLRHPFATEDIIADIQTPTTLIYSPTDGLVPVDHVTQVLHGKNPSIPLVPVEHTNHVSLAMSPPLPGLLQQALGLTR</sequence>
<evidence type="ECO:0000259" key="1">
    <source>
        <dbReference type="Pfam" id="PF00561"/>
    </source>
</evidence>
<dbReference type="Gene3D" id="3.40.50.1820">
    <property type="entry name" value="alpha/beta hydrolase"/>
    <property type="match status" value="1"/>
</dbReference>
<dbReference type="Pfam" id="PF00561">
    <property type="entry name" value="Abhydrolase_1"/>
    <property type="match status" value="1"/>
</dbReference>
<comment type="caution">
    <text evidence="2">The sequence shown here is derived from an EMBL/GenBank/DDBJ whole genome shotgun (WGS) entry which is preliminary data.</text>
</comment>
<dbReference type="EMBL" id="VAFM01000003">
    <property type="protein sequence ID" value="TKW60338.1"/>
    <property type="molecule type" value="Genomic_DNA"/>
</dbReference>
<evidence type="ECO:0000313" key="2">
    <source>
        <dbReference type="EMBL" id="TKW60338.1"/>
    </source>
</evidence>
<proteinExistence type="predicted"/>
<feature type="domain" description="AB hydrolase-1" evidence="1">
    <location>
        <begin position="86"/>
        <end position="202"/>
    </location>
</feature>
<name>A0A6N4QXM4_BLAVI</name>
<dbReference type="SUPFAM" id="SSF53474">
    <property type="entry name" value="alpha/beta-Hydrolases"/>
    <property type="match status" value="1"/>
</dbReference>
<accession>A0A6N4QXM4</accession>
<dbReference type="InterPro" id="IPR029058">
    <property type="entry name" value="AB_hydrolase_fold"/>
</dbReference>
<dbReference type="Proteomes" id="UP000320948">
    <property type="component" value="Unassembled WGS sequence"/>
</dbReference>
<dbReference type="InterPro" id="IPR000073">
    <property type="entry name" value="AB_hydrolase_1"/>
</dbReference>
<organism evidence="2 3">
    <name type="scientific">Blastochloris viridis</name>
    <name type="common">Rhodopseudomonas viridis</name>
    <dbReference type="NCBI Taxonomy" id="1079"/>
    <lineage>
        <taxon>Bacteria</taxon>
        <taxon>Pseudomonadati</taxon>
        <taxon>Pseudomonadota</taxon>
        <taxon>Alphaproteobacteria</taxon>
        <taxon>Hyphomicrobiales</taxon>
        <taxon>Blastochloridaceae</taxon>
        <taxon>Blastochloris</taxon>
    </lineage>
</organism>
<reference evidence="2 3" key="1">
    <citation type="journal article" date="2017" name="Nat. Commun.">
        <title>In situ click chemistry generation of cyclooxygenase-2 inhibitors.</title>
        <authorList>
            <person name="Bhardwaj A."/>
            <person name="Kaur J."/>
            <person name="Wuest M."/>
            <person name="Wuest F."/>
        </authorList>
    </citation>
    <scope>NUCLEOTIDE SEQUENCE [LARGE SCALE GENOMIC DNA]</scope>
    <source>
        <strain evidence="2">S2_018_000_R2_106</strain>
    </source>
</reference>
<dbReference type="AlphaFoldDB" id="A0A6N4QXM4"/>
<evidence type="ECO:0000313" key="3">
    <source>
        <dbReference type="Proteomes" id="UP000320948"/>
    </source>
</evidence>
<dbReference type="PANTHER" id="PTHR12277:SF81">
    <property type="entry name" value="PROTEIN ABHD13"/>
    <property type="match status" value="1"/>
</dbReference>
<dbReference type="PANTHER" id="PTHR12277">
    <property type="entry name" value="ALPHA/BETA HYDROLASE DOMAIN-CONTAINING PROTEIN"/>
    <property type="match status" value="1"/>
</dbReference>
<keyword evidence="2" id="KW-0378">Hydrolase</keyword>